<comment type="caution">
    <text evidence="2">The sequence shown here is derived from an EMBL/GenBank/DDBJ whole genome shotgun (WGS) entry which is preliminary data.</text>
</comment>
<dbReference type="OrthoDB" id="123194at2"/>
<dbReference type="AlphaFoldDB" id="A0A3S0REF6"/>
<sequence length="64" mass="7273">MEPHFHPFFGLIAGILAVIPAWKIVSKAGYNGAWSLLLFIPLVNIIMMYVFAFNVWPIERSRAP</sequence>
<gene>
    <name evidence="2" type="ORF">EKH79_09165</name>
</gene>
<keyword evidence="1" id="KW-0472">Membrane</keyword>
<name>A0A3S0REF6_9GAMM</name>
<evidence type="ECO:0008006" key="4">
    <source>
        <dbReference type="Google" id="ProtNLM"/>
    </source>
</evidence>
<protein>
    <recommendedName>
        <fullName evidence="4">DUF805 domain-containing protein</fullName>
    </recommendedName>
</protein>
<evidence type="ECO:0000313" key="2">
    <source>
        <dbReference type="EMBL" id="RUL64211.1"/>
    </source>
</evidence>
<keyword evidence="1" id="KW-0812">Transmembrane</keyword>
<reference evidence="2 3" key="1">
    <citation type="submission" date="2018-12" db="EMBL/GenBank/DDBJ databases">
        <title>Dyella dinghuensis sp. nov. DHOA06 and Dyella choica sp. nov. 4M-K27, isolated from forest soil.</title>
        <authorList>
            <person name="Qiu L.-H."/>
            <person name="Gao Z.-H."/>
        </authorList>
    </citation>
    <scope>NUCLEOTIDE SEQUENCE [LARGE SCALE GENOMIC DNA]</scope>
    <source>
        <strain evidence="2 3">DHOA06</strain>
    </source>
</reference>
<feature type="transmembrane region" description="Helical" evidence="1">
    <location>
        <begin position="33"/>
        <end position="56"/>
    </location>
</feature>
<evidence type="ECO:0000313" key="3">
    <source>
        <dbReference type="Proteomes" id="UP000267077"/>
    </source>
</evidence>
<dbReference type="RefSeq" id="WP_126673490.1">
    <property type="nucleotide sequence ID" value="NZ_RYZR01000005.1"/>
</dbReference>
<accession>A0A3S0REF6</accession>
<evidence type="ECO:0000256" key="1">
    <source>
        <dbReference type="SAM" id="Phobius"/>
    </source>
</evidence>
<proteinExistence type="predicted"/>
<dbReference type="Proteomes" id="UP000267077">
    <property type="component" value="Unassembled WGS sequence"/>
</dbReference>
<dbReference type="EMBL" id="RYZR01000005">
    <property type="protein sequence ID" value="RUL64211.1"/>
    <property type="molecule type" value="Genomic_DNA"/>
</dbReference>
<keyword evidence="1" id="KW-1133">Transmembrane helix</keyword>
<organism evidence="2 3">
    <name type="scientific">Dyella dinghuensis</name>
    <dbReference type="NCBI Taxonomy" id="1920169"/>
    <lineage>
        <taxon>Bacteria</taxon>
        <taxon>Pseudomonadati</taxon>
        <taxon>Pseudomonadota</taxon>
        <taxon>Gammaproteobacteria</taxon>
        <taxon>Lysobacterales</taxon>
        <taxon>Rhodanobacteraceae</taxon>
        <taxon>Dyella</taxon>
    </lineage>
</organism>
<keyword evidence="3" id="KW-1185">Reference proteome</keyword>